<sequence length="38" mass="4503">MFIGWFPKYPAMKLISFSNFGTLVLQVVECHHIFHSYN</sequence>
<gene>
    <name evidence="1" type="ORF">SAMN04490239_1177</name>
</gene>
<keyword evidence="2" id="KW-1185">Reference proteome</keyword>
<dbReference type="EMBL" id="FNSV01000005">
    <property type="protein sequence ID" value="SEB67699.1"/>
    <property type="molecule type" value="Genomic_DNA"/>
</dbReference>
<evidence type="ECO:0000313" key="1">
    <source>
        <dbReference type="EMBL" id="SEB67699.1"/>
    </source>
</evidence>
<proteinExistence type="predicted"/>
<dbReference type="AlphaFoldDB" id="A0A1H4LAB7"/>
<name>A0A1H4LAB7_9NOCA</name>
<accession>A0A1H4LAB7</accession>
<evidence type="ECO:0000313" key="2">
    <source>
        <dbReference type="Proteomes" id="UP000183561"/>
    </source>
</evidence>
<reference evidence="2" key="1">
    <citation type="submission" date="2016-10" db="EMBL/GenBank/DDBJ databases">
        <authorList>
            <person name="Varghese N."/>
            <person name="Submissions S."/>
        </authorList>
    </citation>
    <scope>NUCLEOTIDE SEQUENCE [LARGE SCALE GENOMIC DNA]</scope>
    <source>
        <strain evidence="2">DSM 44498</strain>
    </source>
</reference>
<protein>
    <submittedName>
        <fullName evidence="1">Uncharacterized protein</fullName>
    </submittedName>
</protein>
<organism evidence="1 2">
    <name type="scientific">Rhodococcus koreensis</name>
    <dbReference type="NCBI Taxonomy" id="99653"/>
    <lineage>
        <taxon>Bacteria</taxon>
        <taxon>Bacillati</taxon>
        <taxon>Actinomycetota</taxon>
        <taxon>Actinomycetes</taxon>
        <taxon>Mycobacteriales</taxon>
        <taxon>Nocardiaceae</taxon>
        <taxon>Rhodococcus</taxon>
    </lineage>
</organism>
<dbReference type="Proteomes" id="UP000183561">
    <property type="component" value="Unassembled WGS sequence"/>
</dbReference>